<dbReference type="RefSeq" id="WP_087862310.1">
    <property type="nucleotide sequence ID" value="NZ_LT859958.1"/>
</dbReference>
<dbReference type="KEGG" id="abat:CFX1CAM_1406"/>
<gene>
    <name evidence="1" type="ORF">CFX1CAM_1406</name>
</gene>
<organism evidence="1 2">
    <name type="scientific">Candidatus Brevifilum fermentans</name>
    <dbReference type="NCBI Taxonomy" id="1986204"/>
    <lineage>
        <taxon>Bacteria</taxon>
        <taxon>Bacillati</taxon>
        <taxon>Chloroflexota</taxon>
        <taxon>Anaerolineae</taxon>
        <taxon>Anaerolineales</taxon>
        <taxon>Anaerolineaceae</taxon>
        <taxon>Candidatus Brevifilum</taxon>
    </lineage>
</organism>
<sequence>MSRIIKTSTPGKEREHLSKAIVITVRNFMRQEKSDAETGDMVAFVILALHEIFIGIEQSVVAWEKRGYWVKADKYRMEWQWTAEKSSILLEAFEKLDWSLITTLLIEIMQKFSNLKVSDHHRMGKPWLGANLHLSKLKESINN</sequence>
<name>A0A1Y6K470_9CHLR</name>
<dbReference type="Proteomes" id="UP000195514">
    <property type="component" value="Chromosome I"/>
</dbReference>
<dbReference type="AlphaFoldDB" id="A0A1Y6K470"/>
<keyword evidence="2" id="KW-1185">Reference proteome</keyword>
<accession>A0A1Y6K470</accession>
<proteinExistence type="predicted"/>
<dbReference type="EMBL" id="LT859958">
    <property type="protein sequence ID" value="SMX54471.1"/>
    <property type="molecule type" value="Genomic_DNA"/>
</dbReference>
<dbReference type="OrthoDB" id="165454at2"/>
<protein>
    <submittedName>
        <fullName evidence="1">Uncharacterized protein</fullName>
    </submittedName>
</protein>
<reference evidence="2" key="1">
    <citation type="submission" date="2017-05" db="EMBL/GenBank/DDBJ databases">
        <authorList>
            <person name="Kirkegaard R."/>
            <person name="Mcilroy J S."/>
        </authorList>
    </citation>
    <scope>NUCLEOTIDE SEQUENCE [LARGE SCALE GENOMIC DNA]</scope>
</reference>
<evidence type="ECO:0000313" key="2">
    <source>
        <dbReference type="Proteomes" id="UP000195514"/>
    </source>
</evidence>
<evidence type="ECO:0000313" key="1">
    <source>
        <dbReference type="EMBL" id="SMX54471.1"/>
    </source>
</evidence>